<protein>
    <submittedName>
        <fullName evidence="1">Uncharacterized protein</fullName>
    </submittedName>
</protein>
<proteinExistence type="predicted"/>
<dbReference type="EMBL" id="CP042582">
    <property type="protein sequence ID" value="QEX21850.1"/>
    <property type="molecule type" value="Genomic_DNA"/>
</dbReference>
<organism evidence="1 2">
    <name type="scientific">Hypericibacter adhaerens</name>
    <dbReference type="NCBI Taxonomy" id="2602016"/>
    <lineage>
        <taxon>Bacteria</taxon>
        <taxon>Pseudomonadati</taxon>
        <taxon>Pseudomonadota</taxon>
        <taxon>Alphaproteobacteria</taxon>
        <taxon>Rhodospirillales</taxon>
        <taxon>Dongiaceae</taxon>
        <taxon>Hypericibacter</taxon>
    </lineage>
</organism>
<keyword evidence="2" id="KW-1185">Reference proteome</keyword>
<dbReference type="RefSeq" id="WP_151116696.1">
    <property type="nucleotide sequence ID" value="NZ_CP042582.1"/>
</dbReference>
<reference evidence="1 2" key="1">
    <citation type="submission" date="2019-08" db="EMBL/GenBank/DDBJ databases">
        <title>Hyperibacter terrae gen. nov., sp. nov. and Hyperibacter viscosus sp. nov., two new members in the family Rhodospirillaceae isolated from the rhizosphere of Hypericum perforatum.</title>
        <authorList>
            <person name="Noviana Z."/>
        </authorList>
    </citation>
    <scope>NUCLEOTIDE SEQUENCE [LARGE SCALE GENOMIC DNA]</scope>
    <source>
        <strain evidence="1 2">R5959</strain>
    </source>
</reference>
<dbReference type="AlphaFoldDB" id="A0A5J6MZV8"/>
<gene>
    <name evidence="1" type="ORF">FRZ61_17790</name>
</gene>
<accession>A0A5J6MZV8</accession>
<dbReference type="KEGG" id="hadh:FRZ61_17790"/>
<evidence type="ECO:0000313" key="2">
    <source>
        <dbReference type="Proteomes" id="UP000325797"/>
    </source>
</evidence>
<sequence>MSDTSKPTAESLFLPNDPPTIVIMEARRRADALRRSVYIYGGRSNWMMTTDLHEPPSDAAVWLVAANDNDPKGKNSGRH</sequence>
<dbReference type="Proteomes" id="UP000325797">
    <property type="component" value="Chromosome"/>
</dbReference>
<name>A0A5J6MZV8_9PROT</name>
<evidence type="ECO:0000313" key="1">
    <source>
        <dbReference type="EMBL" id="QEX21850.1"/>
    </source>
</evidence>